<proteinExistence type="predicted"/>
<keyword evidence="2" id="KW-0812">Transmembrane</keyword>
<feature type="compositionally biased region" description="Polar residues" evidence="1">
    <location>
        <begin position="84"/>
        <end position="94"/>
    </location>
</feature>
<reference evidence="3 4" key="1">
    <citation type="submission" date="2023-09" db="EMBL/GenBank/DDBJ databases">
        <authorList>
            <person name="Wang M."/>
        </authorList>
    </citation>
    <scope>NUCLEOTIDE SEQUENCE [LARGE SCALE GENOMIC DNA]</scope>
    <source>
        <strain evidence="3">GT-2023</strain>
        <tissue evidence="3">Liver</tissue>
    </source>
</reference>
<evidence type="ECO:0000256" key="1">
    <source>
        <dbReference type="SAM" id="MobiDB-lite"/>
    </source>
</evidence>
<evidence type="ECO:0000313" key="3">
    <source>
        <dbReference type="EMBL" id="KAL1260625.1"/>
    </source>
</evidence>
<organism evidence="3 4">
    <name type="scientific">Cirrhinus molitorella</name>
    <name type="common">mud carp</name>
    <dbReference type="NCBI Taxonomy" id="172907"/>
    <lineage>
        <taxon>Eukaryota</taxon>
        <taxon>Metazoa</taxon>
        <taxon>Chordata</taxon>
        <taxon>Craniata</taxon>
        <taxon>Vertebrata</taxon>
        <taxon>Euteleostomi</taxon>
        <taxon>Actinopterygii</taxon>
        <taxon>Neopterygii</taxon>
        <taxon>Teleostei</taxon>
        <taxon>Ostariophysi</taxon>
        <taxon>Cypriniformes</taxon>
        <taxon>Cyprinidae</taxon>
        <taxon>Labeoninae</taxon>
        <taxon>Labeonini</taxon>
        <taxon>Cirrhinus</taxon>
    </lineage>
</organism>
<gene>
    <name evidence="3" type="ORF">QQF64_008452</name>
</gene>
<evidence type="ECO:0000256" key="2">
    <source>
        <dbReference type="SAM" id="Phobius"/>
    </source>
</evidence>
<sequence length="94" mass="10429">MNAGDPLSFQERWDVCLLLAGSFAFYIASGNIDSCLQQRKLQILQKGDKFALLGTSDDEESGLVKIREGDKDTVQEESRDRDVSQSINQSSLSN</sequence>
<protein>
    <submittedName>
        <fullName evidence="3">Uncharacterized protein</fullName>
    </submittedName>
</protein>
<keyword evidence="4" id="KW-1185">Reference proteome</keyword>
<name>A0ABR3M702_9TELE</name>
<dbReference type="EMBL" id="JAYMGO010000015">
    <property type="protein sequence ID" value="KAL1260625.1"/>
    <property type="molecule type" value="Genomic_DNA"/>
</dbReference>
<comment type="caution">
    <text evidence="3">The sequence shown here is derived from an EMBL/GenBank/DDBJ whole genome shotgun (WGS) entry which is preliminary data.</text>
</comment>
<dbReference type="Proteomes" id="UP001558613">
    <property type="component" value="Unassembled WGS sequence"/>
</dbReference>
<keyword evidence="2" id="KW-1133">Transmembrane helix</keyword>
<accession>A0ABR3M702</accession>
<feature type="region of interest" description="Disordered" evidence="1">
    <location>
        <begin position="63"/>
        <end position="94"/>
    </location>
</feature>
<feature type="compositionally biased region" description="Basic and acidic residues" evidence="1">
    <location>
        <begin position="65"/>
        <end position="83"/>
    </location>
</feature>
<evidence type="ECO:0000313" key="4">
    <source>
        <dbReference type="Proteomes" id="UP001558613"/>
    </source>
</evidence>
<keyword evidence="2" id="KW-0472">Membrane</keyword>
<feature type="transmembrane region" description="Helical" evidence="2">
    <location>
        <begin position="12"/>
        <end position="32"/>
    </location>
</feature>